<evidence type="ECO:0000313" key="2">
    <source>
        <dbReference type="EMBL" id="KAF7333816.1"/>
    </source>
</evidence>
<reference evidence="2" key="1">
    <citation type="submission" date="2020-05" db="EMBL/GenBank/DDBJ databases">
        <title>Mycena genomes resolve the evolution of fungal bioluminescence.</title>
        <authorList>
            <person name="Tsai I.J."/>
        </authorList>
    </citation>
    <scope>NUCLEOTIDE SEQUENCE</scope>
    <source>
        <strain evidence="2">CCC161011</strain>
    </source>
</reference>
<dbReference type="EMBL" id="JACAZI010000028">
    <property type="protein sequence ID" value="KAF7333816.1"/>
    <property type="molecule type" value="Genomic_DNA"/>
</dbReference>
<evidence type="ECO:0000256" key="1">
    <source>
        <dbReference type="SAM" id="MobiDB-lite"/>
    </source>
</evidence>
<feature type="compositionally biased region" description="Acidic residues" evidence="1">
    <location>
        <begin position="77"/>
        <end position="102"/>
    </location>
</feature>
<protein>
    <submittedName>
        <fullName evidence="2">Uncharacterized protein</fullName>
    </submittedName>
</protein>
<feature type="region of interest" description="Disordered" evidence="1">
    <location>
        <begin position="1"/>
        <end position="150"/>
    </location>
</feature>
<proteinExistence type="predicted"/>
<keyword evidence="3" id="KW-1185">Reference proteome</keyword>
<feature type="compositionally biased region" description="Low complexity" evidence="1">
    <location>
        <begin position="40"/>
        <end position="67"/>
    </location>
</feature>
<accession>A0A8H6X432</accession>
<sequence>MAQNLLCLHGSSESTVSDRPWRRHGVPYILSDDEGTAQEAKPAAKAPKAPSAATASNSKKSKTVATKPKPNIIAEAVSDESAADQESDGSDEDSEGDEESDDKEGGSVAPAELNRERPQILSNRRPISASMSKRTESDHEMHSSNPDSLFDDNVIVCSLFPSSF</sequence>
<dbReference type="Proteomes" id="UP000620124">
    <property type="component" value="Unassembled WGS sequence"/>
</dbReference>
<organism evidence="2 3">
    <name type="scientific">Mycena venus</name>
    <dbReference type="NCBI Taxonomy" id="2733690"/>
    <lineage>
        <taxon>Eukaryota</taxon>
        <taxon>Fungi</taxon>
        <taxon>Dikarya</taxon>
        <taxon>Basidiomycota</taxon>
        <taxon>Agaricomycotina</taxon>
        <taxon>Agaricomycetes</taxon>
        <taxon>Agaricomycetidae</taxon>
        <taxon>Agaricales</taxon>
        <taxon>Marasmiineae</taxon>
        <taxon>Mycenaceae</taxon>
        <taxon>Mycena</taxon>
    </lineage>
</organism>
<dbReference type="AlphaFoldDB" id="A0A8H6X432"/>
<comment type="caution">
    <text evidence="2">The sequence shown here is derived from an EMBL/GenBank/DDBJ whole genome shotgun (WGS) entry which is preliminary data.</text>
</comment>
<name>A0A8H6X432_9AGAR</name>
<evidence type="ECO:0000313" key="3">
    <source>
        <dbReference type="Proteomes" id="UP000620124"/>
    </source>
</evidence>
<gene>
    <name evidence="2" type="ORF">MVEN_02338500</name>
</gene>
<feature type="compositionally biased region" description="Basic and acidic residues" evidence="1">
    <location>
        <begin position="133"/>
        <end position="142"/>
    </location>
</feature>